<feature type="region of interest" description="Disordered" evidence="1">
    <location>
        <begin position="262"/>
        <end position="287"/>
    </location>
</feature>
<dbReference type="AlphaFoldDB" id="D8T0I0"/>
<dbReference type="Gramene" id="EFJ09909">
    <property type="protein sequence ID" value="EFJ09909"/>
    <property type="gene ID" value="SELMODRAFT_427719"/>
</dbReference>
<accession>D8T0I0</accession>
<organism evidence="3">
    <name type="scientific">Selaginella moellendorffii</name>
    <name type="common">Spikemoss</name>
    <dbReference type="NCBI Taxonomy" id="88036"/>
    <lineage>
        <taxon>Eukaryota</taxon>
        <taxon>Viridiplantae</taxon>
        <taxon>Streptophyta</taxon>
        <taxon>Embryophyta</taxon>
        <taxon>Tracheophyta</taxon>
        <taxon>Lycopodiopsida</taxon>
        <taxon>Selaginellales</taxon>
        <taxon>Selaginellaceae</taxon>
        <taxon>Selaginella</taxon>
    </lineage>
</organism>
<dbReference type="STRING" id="88036.D8T0I0"/>
<dbReference type="HOGENOM" id="CLU_643110_0_0_1"/>
<reference evidence="2 3" key="1">
    <citation type="journal article" date="2011" name="Science">
        <title>The Selaginella genome identifies genetic changes associated with the evolution of vascular plants.</title>
        <authorList>
            <person name="Banks J.A."/>
            <person name="Nishiyama T."/>
            <person name="Hasebe M."/>
            <person name="Bowman J.L."/>
            <person name="Gribskov M."/>
            <person name="dePamphilis C."/>
            <person name="Albert V.A."/>
            <person name="Aono N."/>
            <person name="Aoyama T."/>
            <person name="Ambrose B.A."/>
            <person name="Ashton N.W."/>
            <person name="Axtell M.J."/>
            <person name="Barker E."/>
            <person name="Barker M.S."/>
            <person name="Bennetzen J.L."/>
            <person name="Bonawitz N.D."/>
            <person name="Chapple C."/>
            <person name="Cheng C."/>
            <person name="Correa L.G."/>
            <person name="Dacre M."/>
            <person name="DeBarry J."/>
            <person name="Dreyer I."/>
            <person name="Elias M."/>
            <person name="Engstrom E.M."/>
            <person name="Estelle M."/>
            <person name="Feng L."/>
            <person name="Finet C."/>
            <person name="Floyd S.K."/>
            <person name="Frommer W.B."/>
            <person name="Fujita T."/>
            <person name="Gramzow L."/>
            <person name="Gutensohn M."/>
            <person name="Harholt J."/>
            <person name="Hattori M."/>
            <person name="Heyl A."/>
            <person name="Hirai T."/>
            <person name="Hiwatashi Y."/>
            <person name="Ishikawa M."/>
            <person name="Iwata M."/>
            <person name="Karol K.G."/>
            <person name="Koehler B."/>
            <person name="Kolukisaoglu U."/>
            <person name="Kubo M."/>
            <person name="Kurata T."/>
            <person name="Lalonde S."/>
            <person name="Li K."/>
            <person name="Li Y."/>
            <person name="Litt A."/>
            <person name="Lyons E."/>
            <person name="Manning G."/>
            <person name="Maruyama T."/>
            <person name="Michael T.P."/>
            <person name="Mikami K."/>
            <person name="Miyazaki S."/>
            <person name="Morinaga S."/>
            <person name="Murata T."/>
            <person name="Mueller-Roeber B."/>
            <person name="Nelson D.R."/>
            <person name="Obara M."/>
            <person name="Oguri Y."/>
            <person name="Olmstead R.G."/>
            <person name="Onodera N."/>
            <person name="Petersen B.L."/>
            <person name="Pils B."/>
            <person name="Prigge M."/>
            <person name="Rensing S.A."/>
            <person name="Riano-Pachon D.M."/>
            <person name="Roberts A.W."/>
            <person name="Sato Y."/>
            <person name="Scheller H.V."/>
            <person name="Schulz B."/>
            <person name="Schulz C."/>
            <person name="Shakirov E.V."/>
            <person name="Shibagaki N."/>
            <person name="Shinohara N."/>
            <person name="Shippen D.E."/>
            <person name="Soerensen I."/>
            <person name="Sotooka R."/>
            <person name="Sugimoto N."/>
            <person name="Sugita M."/>
            <person name="Sumikawa N."/>
            <person name="Tanurdzic M."/>
            <person name="Theissen G."/>
            <person name="Ulvskov P."/>
            <person name="Wakazuki S."/>
            <person name="Weng J.K."/>
            <person name="Willats W.W."/>
            <person name="Wipf D."/>
            <person name="Wolf P.G."/>
            <person name="Yang L."/>
            <person name="Zimmer A.D."/>
            <person name="Zhu Q."/>
            <person name="Mitros T."/>
            <person name="Hellsten U."/>
            <person name="Loque D."/>
            <person name="Otillar R."/>
            <person name="Salamov A."/>
            <person name="Schmutz J."/>
            <person name="Shapiro H."/>
            <person name="Lindquist E."/>
            <person name="Lucas S."/>
            <person name="Rokhsar D."/>
            <person name="Grigoriev I.V."/>
        </authorList>
    </citation>
    <scope>NUCLEOTIDE SEQUENCE [LARGE SCALE GENOMIC DNA]</scope>
</reference>
<dbReference type="Proteomes" id="UP000001514">
    <property type="component" value="Unassembled WGS sequence"/>
</dbReference>
<dbReference type="GO" id="GO:0007142">
    <property type="term" value="P:male meiosis II"/>
    <property type="evidence" value="ECO:0007669"/>
    <property type="project" value="InterPro"/>
</dbReference>
<feature type="region of interest" description="Disordered" evidence="1">
    <location>
        <begin position="38"/>
        <end position="104"/>
    </location>
</feature>
<dbReference type="eggNOG" id="ENOG502QUII">
    <property type="taxonomic scope" value="Eukaryota"/>
</dbReference>
<dbReference type="InterPro" id="IPR039300">
    <property type="entry name" value="JASON"/>
</dbReference>
<gene>
    <name evidence="2" type="ORF">SELMODRAFT_427719</name>
</gene>
<feature type="compositionally biased region" description="Basic and acidic residues" evidence="1">
    <location>
        <begin position="262"/>
        <end position="277"/>
    </location>
</feature>
<evidence type="ECO:0000313" key="2">
    <source>
        <dbReference type="EMBL" id="EFJ09909.1"/>
    </source>
</evidence>
<evidence type="ECO:0000256" key="1">
    <source>
        <dbReference type="SAM" id="MobiDB-lite"/>
    </source>
</evidence>
<proteinExistence type="predicted"/>
<dbReference type="InParanoid" id="D8T0I0"/>
<dbReference type="PANTHER" id="PTHR33318:SF7">
    <property type="entry name" value="PROTEIN JASON"/>
    <property type="match status" value="1"/>
</dbReference>
<evidence type="ECO:0000313" key="3">
    <source>
        <dbReference type="Proteomes" id="UP000001514"/>
    </source>
</evidence>
<feature type="region of interest" description="Disordered" evidence="1">
    <location>
        <begin position="138"/>
        <end position="197"/>
    </location>
</feature>
<dbReference type="PANTHER" id="PTHR33318">
    <property type="entry name" value="ASPARTYL/GLUTAMYL-TRNA(ASN/GLN) AMIDOTRANSFERASE SUBUNIT"/>
    <property type="match status" value="1"/>
</dbReference>
<sequence>MAVSSQSVLEADQAKFLKEEVSQFRSCVISLETPHEPLKVSKAPLEAPRWDSSPEDSPVSTSASLPPPSNNVEAGTVPEGMKDKNTQAALAAGTAEPNPKPVPEQVSLVCLPKTAVFFMLPKKRSFAHRSFMWQEPLSPVAEAESSISSEEEGSFPSQANVSINSDCSRRSQSEAPSSSEVLEGLRSEGSDVEITPVRCMSPVVERKTVEARSDGSKDKENIFACKTPMEAEKRQDHQTSVLTPVGNVLQWRQLKEEAWHKNKRVEEKEDDFHEDKVSPTTSSGSNELEIESENYSFFSELQWGSTQITPQLRPTSRWDDETSSAEAEAEADATPKLWDGQGIPNTTRKYKEDQRVTWHSTPFEVRIDKALSSSRQLRATDAAGASRRVLDLFLAGARCFEHERESTVALLVTKLTVTSATTTDGLS</sequence>
<feature type="region of interest" description="Disordered" evidence="1">
    <location>
        <begin position="309"/>
        <end position="353"/>
    </location>
</feature>
<feature type="compositionally biased region" description="Polar residues" evidence="1">
    <location>
        <begin position="155"/>
        <end position="166"/>
    </location>
</feature>
<feature type="compositionally biased region" description="Acidic residues" evidence="1">
    <location>
        <begin position="321"/>
        <end position="331"/>
    </location>
</feature>
<dbReference type="EMBL" id="GL377658">
    <property type="protein sequence ID" value="EFJ09909.1"/>
    <property type="molecule type" value="Genomic_DNA"/>
</dbReference>
<name>D8T0I0_SELML</name>
<keyword evidence="3" id="KW-1185">Reference proteome</keyword>
<evidence type="ECO:0008006" key="4">
    <source>
        <dbReference type="Google" id="ProtNLM"/>
    </source>
</evidence>
<dbReference type="KEGG" id="smo:SELMODRAFT_427719"/>
<protein>
    <recommendedName>
        <fullName evidence="4">Protein JASON</fullName>
    </recommendedName>
</protein>
<dbReference type="FunCoup" id="D8T0I0">
    <property type="interactions" value="375"/>
</dbReference>